<feature type="domain" description="Gfo/Idh/MocA-like oxidoreductase N-terminal" evidence="1">
    <location>
        <begin position="3"/>
        <end position="122"/>
    </location>
</feature>
<dbReference type="Pfam" id="PF01408">
    <property type="entry name" value="GFO_IDH_MocA"/>
    <property type="match status" value="1"/>
</dbReference>
<dbReference type="InterPro" id="IPR055170">
    <property type="entry name" value="GFO_IDH_MocA-like_dom"/>
</dbReference>
<name>A0A6L8V928_9BACL</name>
<comment type="caution">
    <text evidence="3">The sequence shown here is derived from an EMBL/GenBank/DDBJ whole genome shotgun (WGS) entry which is preliminary data.</text>
</comment>
<feature type="domain" description="GFO/IDH/MocA-like oxidoreductase" evidence="2">
    <location>
        <begin position="131"/>
        <end position="250"/>
    </location>
</feature>
<dbReference type="InterPro" id="IPR052515">
    <property type="entry name" value="Gfo/Idh/MocA_Oxidoreductase"/>
</dbReference>
<dbReference type="GO" id="GO:0000166">
    <property type="term" value="F:nucleotide binding"/>
    <property type="evidence" value="ECO:0007669"/>
    <property type="project" value="InterPro"/>
</dbReference>
<dbReference type="InterPro" id="IPR036291">
    <property type="entry name" value="NAD(P)-bd_dom_sf"/>
</dbReference>
<reference evidence="3 4" key="1">
    <citation type="submission" date="2019-12" db="EMBL/GenBank/DDBJ databases">
        <title>Paenibacillus sp. nov. sp. isolated from soil.</title>
        <authorList>
            <person name="Kim J."/>
            <person name="Jeong S.E."/>
            <person name="Jung H.S."/>
            <person name="Jeon C.O."/>
        </authorList>
    </citation>
    <scope>NUCLEOTIDE SEQUENCE [LARGE SCALE GENOMIC DNA]</scope>
    <source>
        <strain evidence="3 4">5J-6</strain>
    </source>
</reference>
<dbReference type="EMBL" id="WTUZ01000040">
    <property type="protein sequence ID" value="MZQ86813.1"/>
    <property type="molecule type" value="Genomic_DNA"/>
</dbReference>
<evidence type="ECO:0000259" key="1">
    <source>
        <dbReference type="Pfam" id="PF01408"/>
    </source>
</evidence>
<evidence type="ECO:0000313" key="4">
    <source>
        <dbReference type="Proteomes" id="UP000481087"/>
    </source>
</evidence>
<dbReference type="InterPro" id="IPR000683">
    <property type="entry name" value="Gfo/Idh/MocA-like_OxRdtase_N"/>
</dbReference>
<dbReference type="Proteomes" id="UP000481087">
    <property type="component" value="Unassembled WGS sequence"/>
</dbReference>
<dbReference type="Gene3D" id="3.30.360.10">
    <property type="entry name" value="Dihydrodipicolinate Reductase, domain 2"/>
    <property type="match status" value="1"/>
</dbReference>
<accession>A0A6L8V928</accession>
<dbReference type="SUPFAM" id="SSF55347">
    <property type="entry name" value="Glyceraldehyde-3-phosphate dehydrogenase-like, C-terminal domain"/>
    <property type="match status" value="1"/>
</dbReference>
<keyword evidence="4" id="KW-1185">Reference proteome</keyword>
<gene>
    <name evidence="3" type="ORF">GQF01_32365</name>
</gene>
<dbReference type="Gene3D" id="3.40.50.720">
    <property type="entry name" value="NAD(P)-binding Rossmann-like Domain"/>
    <property type="match status" value="1"/>
</dbReference>
<dbReference type="AlphaFoldDB" id="A0A6L8V928"/>
<protein>
    <submittedName>
        <fullName evidence="3">Gfo/Idh/MocA family oxidoreductase</fullName>
    </submittedName>
</protein>
<dbReference type="PANTHER" id="PTHR43249">
    <property type="entry name" value="UDP-N-ACETYL-2-AMINO-2-DEOXY-D-GLUCURONATE OXIDASE"/>
    <property type="match status" value="1"/>
</dbReference>
<dbReference type="Pfam" id="PF22725">
    <property type="entry name" value="GFO_IDH_MocA_C3"/>
    <property type="match status" value="1"/>
</dbReference>
<dbReference type="PANTHER" id="PTHR43249:SF1">
    <property type="entry name" value="D-GLUCOSIDE 3-DEHYDROGENASE"/>
    <property type="match status" value="1"/>
</dbReference>
<evidence type="ECO:0000259" key="2">
    <source>
        <dbReference type="Pfam" id="PF22725"/>
    </source>
</evidence>
<dbReference type="SUPFAM" id="SSF51735">
    <property type="entry name" value="NAD(P)-binding Rossmann-fold domains"/>
    <property type="match status" value="1"/>
</dbReference>
<organism evidence="3 4">
    <name type="scientific">Paenibacillus silvestris</name>
    <dbReference type="NCBI Taxonomy" id="2606219"/>
    <lineage>
        <taxon>Bacteria</taxon>
        <taxon>Bacillati</taxon>
        <taxon>Bacillota</taxon>
        <taxon>Bacilli</taxon>
        <taxon>Bacillales</taxon>
        <taxon>Paenibacillaceae</taxon>
        <taxon>Paenibacillus</taxon>
    </lineage>
</organism>
<sequence>MMLKIAIAGTGWFADKHASLLAAREDAQVVAFLGSSLPKAEKIAQKFAGAQAFDEIEQMLDTVKPDAVYISVPPMAHGRIEDAIVERNIPFLIEKPIGLDMETVNRIQDQVTTRNIITSVGYHIRYTDTVQKAKELLETRKVGMAVGSWLGDMPGVHWWRKQSGSGGQFIEQTTHIVDLVRYLVGEVEEVYAVYAQQHMHTKHDGVDVADVGAVTLKLAGGAVASITNTCMLPFGHRSGLELFTDKGVLEIQQSRYLKNHEGSQTTEYKNLLNPYEIETDAFLHAIKTGDRSRILTDYADAAVTLRITLAALESSRSGMPVKLR</sequence>
<proteinExistence type="predicted"/>
<evidence type="ECO:0000313" key="3">
    <source>
        <dbReference type="EMBL" id="MZQ86813.1"/>
    </source>
</evidence>